<organism evidence="2 3">
    <name type="scientific">Starkeya nomas</name>
    <dbReference type="NCBI Taxonomy" id="2666134"/>
    <lineage>
        <taxon>Bacteria</taxon>
        <taxon>Pseudomonadati</taxon>
        <taxon>Pseudomonadota</taxon>
        <taxon>Alphaproteobacteria</taxon>
        <taxon>Hyphomicrobiales</taxon>
        <taxon>Xanthobacteraceae</taxon>
        <taxon>Starkeya</taxon>
    </lineage>
</organism>
<dbReference type="SUPFAM" id="SSF47413">
    <property type="entry name" value="lambda repressor-like DNA-binding domains"/>
    <property type="match status" value="1"/>
</dbReference>
<dbReference type="Pfam" id="PF01381">
    <property type="entry name" value="HTH_3"/>
    <property type="match status" value="1"/>
</dbReference>
<evidence type="ECO:0000313" key="2">
    <source>
        <dbReference type="EMBL" id="CAA0112404.1"/>
    </source>
</evidence>
<dbReference type="PROSITE" id="PS50943">
    <property type="entry name" value="HTH_CROC1"/>
    <property type="match status" value="1"/>
</dbReference>
<sequence length="57" mass="6522">MKQADVAKMLGRHQPLITNMENGQRRIDVIELLELAEIIGFNPHDVLDELLKVPKDD</sequence>
<dbReference type="GO" id="GO:0003677">
    <property type="term" value="F:DNA binding"/>
    <property type="evidence" value="ECO:0007669"/>
    <property type="project" value="InterPro"/>
</dbReference>
<feature type="domain" description="HTH cro/C1-type" evidence="1">
    <location>
        <begin position="1"/>
        <end position="46"/>
    </location>
</feature>
<proteinExistence type="predicted"/>
<dbReference type="Gene3D" id="1.10.260.40">
    <property type="entry name" value="lambda repressor-like DNA-binding domains"/>
    <property type="match status" value="1"/>
</dbReference>
<name>A0A5S9Q462_9HYPH</name>
<gene>
    <name evidence="2" type="ORF">STARVERO_04043</name>
</gene>
<protein>
    <recommendedName>
        <fullName evidence="1">HTH cro/C1-type domain-containing protein</fullName>
    </recommendedName>
</protein>
<reference evidence="2 3" key="1">
    <citation type="submission" date="2019-12" db="EMBL/GenBank/DDBJ databases">
        <authorList>
            <person name="Reyes-Prieto M."/>
        </authorList>
    </citation>
    <scope>NUCLEOTIDE SEQUENCE [LARGE SCALE GENOMIC DNA]</scope>
    <source>
        <strain evidence="2">HF14-78462</strain>
    </source>
</reference>
<dbReference type="EMBL" id="CACSAS010000001">
    <property type="protein sequence ID" value="CAA0112404.1"/>
    <property type="molecule type" value="Genomic_DNA"/>
</dbReference>
<keyword evidence="3" id="KW-1185">Reference proteome</keyword>
<dbReference type="AlphaFoldDB" id="A0A5S9Q462"/>
<dbReference type="InterPro" id="IPR010982">
    <property type="entry name" value="Lambda_DNA-bd_dom_sf"/>
</dbReference>
<evidence type="ECO:0000313" key="3">
    <source>
        <dbReference type="Proteomes" id="UP000433050"/>
    </source>
</evidence>
<evidence type="ECO:0000259" key="1">
    <source>
        <dbReference type="PROSITE" id="PS50943"/>
    </source>
</evidence>
<accession>A0A5S9Q462</accession>
<dbReference type="Proteomes" id="UP000433050">
    <property type="component" value="Unassembled WGS sequence"/>
</dbReference>
<dbReference type="CDD" id="cd00093">
    <property type="entry name" value="HTH_XRE"/>
    <property type="match status" value="1"/>
</dbReference>
<dbReference type="InterPro" id="IPR001387">
    <property type="entry name" value="Cro/C1-type_HTH"/>
</dbReference>